<name>A0A543PK15_9ACTN</name>
<gene>
    <name evidence="1" type="ORF">FHU33_3917</name>
</gene>
<dbReference type="EMBL" id="VFQE01000001">
    <property type="protein sequence ID" value="TQN44415.1"/>
    <property type="molecule type" value="Genomic_DNA"/>
</dbReference>
<dbReference type="Proteomes" id="UP000319865">
    <property type="component" value="Unassembled WGS sequence"/>
</dbReference>
<reference evidence="1 2" key="1">
    <citation type="submission" date="2019-06" db="EMBL/GenBank/DDBJ databases">
        <title>Sequencing the genomes of 1000 actinobacteria strains.</title>
        <authorList>
            <person name="Klenk H.-P."/>
        </authorList>
    </citation>
    <scope>NUCLEOTIDE SEQUENCE [LARGE SCALE GENOMIC DNA]</scope>
    <source>
        <strain evidence="1 2">DSM 46837</strain>
    </source>
</reference>
<organism evidence="1 2">
    <name type="scientific">Blastococcus colisei</name>
    <dbReference type="NCBI Taxonomy" id="1564162"/>
    <lineage>
        <taxon>Bacteria</taxon>
        <taxon>Bacillati</taxon>
        <taxon>Actinomycetota</taxon>
        <taxon>Actinomycetes</taxon>
        <taxon>Geodermatophilales</taxon>
        <taxon>Geodermatophilaceae</taxon>
        <taxon>Blastococcus</taxon>
    </lineage>
</organism>
<dbReference type="AlphaFoldDB" id="A0A543PK15"/>
<comment type="caution">
    <text evidence="1">The sequence shown here is derived from an EMBL/GenBank/DDBJ whole genome shotgun (WGS) entry which is preliminary data.</text>
</comment>
<evidence type="ECO:0000313" key="2">
    <source>
        <dbReference type="Proteomes" id="UP000319865"/>
    </source>
</evidence>
<keyword evidence="2" id="KW-1185">Reference proteome</keyword>
<accession>A0A543PK15</accession>
<protein>
    <submittedName>
        <fullName evidence="1">Uncharacterized protein</fullName>
    </submittedName>
</protein>
<evidence type="ECO:0000313" key="1">
    <source>
        <dbReference type="EMBL" id="TQN44415.1"/>
    </source>
</evidence>
<dbReference type="RefSeq" id="WP_142026835.1">
    <property type="nucleotide sequence ID" value="NZ_VFQE01000001.1"/>
</dbReference>
<proteinExistence type="predicted"/>
<sequence length="68" mass="7634">MSYDYAELDDLIRSARGGLYPASNLRTLLRQVETEVSMCAAVPDYADRTLLGERVARICGLLAEVERR</sequence>